<reference evidence="9 10" key="1">
    <citation type="submission" date="2022-07" db="EMBL/GenBank/DDBJ databases">
        <title>Genome-wide signatures of adaptation to extreme environments.</title>
        <authorList>
            <person name="Cho C.H."/>
            <person name="Yoon H.S."/>
        </authorList>
    </citation>
    <scope>NUCLEOTIDE SEQUENCE [LARGE SCALE GENOMIC DNA]</scope>
    <source>
        <strain evidence="9 10">108.79 E11</strain>
    </source>
</reference>
<dbReference type="InterPro" id="IPR041698">
    <property type="entry name" value="Methyltransf_25"/>
</dbReference>
<name>A0AAV9IE06_9RHOD</name>
<dbReference type="InterPro" id="IPR055135">
    <property type="entry name" value="PRMT_dom"/>
</dbReference>
<evidence type="ECO:0000259" key="8">
    <source>
        <dbReference type="Pfam" id="PF22528"/>
    </source>
</evidence>
<keyword evidence="2 6" id="KW-0489">Methyltransferase</keyword>
<keyword evidence="10" id="KW-1185">Reference proteome</keyword>
<keyword evidence="4 6" id="KW-0949">S-adenosyl-L-methionine</keyword>
<dbReference type="GO" id="GO:0032259">
    <property type="term" value="P:methylation"/>
    <property type="evidence" value="ECO:0007669"/>
    <property type="project" value="UniProtKB-KW"/>
</dbReference>
<evidence type="ECO:0000256" key="1">
    <source>
        <dbReference type="ARBA" id="ARBA00011925"/>
    </source>
</evidence>
<dbReference type="EMBL" id="JANCYU010000030">
    <property type="protein sequence ID" value="KAK4525411.1"/>
    <property type="molecule type" value="Genomic_DNA"/>
</dbReference>
<evidence type="ECO:0000256" key="6">
    <source>
        <dbReference type="PROSITE-ProRule" id="PRU01015"/>
    </source>
</evidence>
<accession>A0AAV9IE06</accession>
<dbReference type="Gene3D" id="2.70.160.11">
    <property type="entry name" value="Hnrnp arginine n-methyltransferase1"/>
    <property type="match status" value="1"/>
</dbReference>
<feature type="domain" description="Protein arginine N-methyltransferase" evidence="8">
    <location>
        <begin position="173"/>
        <end position="335"/>
    </location>
</feature>
<protein>
    <recommendedName>
        <fullName evidence="1">type I protein arginine methyltransferase</fullName>
        <ecNumber evidence="1">2.1.1.319</ecNumber>
    </recommendedName>
</protein>
<dbReference type="PANTHER" id="PTHR11006:SF53">
    <property type="entry name" value="PROTEIN ARGININE N-METHYLTRANSFERASE 3"/>
    <property type="match status" value="1"/>
</dbReference>
<dbReference type="EC" id="2.1.1.319" evidence="1"/>
<proteinExistence type="predicted"/>
<sequence>MEPEPLEVLLPEDSMPGVIEDCDYGLTSADYYFNSYAHFGIHEEMLKDEVRTRTYMKAILQNKHLFQGKVVLDVGCGTGVLSMFAAKAGARLVIGVECSEIIEQAKLIVKANNFEDRIVMIKDKMEDAKLPVEKVDIIISEWMGYFLLYESMLETVLFARDKYLKKGGLIFPDKAVLYLSAIEDAEYRAEKIDFWDNVYGFDMSCIKRLALTEPLIDNVGAQQIVCPTVPVLSIDVTSVKKEELSFAVPFVLKAERNDFIHAFVAHFDVFFNHCHKPLGFSTGPQARTTHWKQAVFYLDRELVICTGETIYGTLASRPNRKNPRDLDIAISYHFSGSQCEAAKILRYRLH</sequence>
<dbReference type="FunFam" id="3.40.50.150:FF:000003">
    <property type="entry name" value="Blast:Protein arginine N-methyltransferase 1"/>
    <property type="match status" value="1"/>
</dbReference>
<evidence type="ECO:0000313" key="10">
    <source>
        <dbReference type="Proteomes" id="UP001300502"/>
    </source>
</evidence>
<comment type="caution">
    <text evidence="9">The sequence shown here is derived from an EMBL/GenBank/DDBJ whole genome shotgun (WGS) entry which is preliminary data.</text>
</comment>
<dbReference type="InterPro" id="IPR029063">
    <property type="entry name" value="SAM-dependent_MTases_sf"/>
</dbReference>
<dbReference type="PANTHER" id="PTHR11006">
    <property type="entry name" value="PROTEIN ARGININE N-METHYLTRANSFERASE"/>
    <property type="match status" value="1"/>
</dbReference>
<evidence type="ECO:0000256" key="5">
    <source>
        <dbReference type="ARBA" id="ARBA00049303"/>
    </source>
</evidence>
<dbReference type="Pfam" id="PF13649">
    <property type="entry name" value="Methyltransf_25"/>
    <property type="match status" value="1"/>
</dbReference>
<comment type="catalytic activity">
    <reaction evidence="5">
        <text>L-arginyl-[protein] + S-adenosyl-L-methionine = N(omega)-methyl-L-arginyl-[protein] + S-adenosyl-L-homocysteine + H(+)</text>
        <dbReference type="Rhea" id="RHEA:48100"/>
        <dbReference type="Rhea" id="RHEA-COMP:10532"/>
        <dbReference type="Rhea" id="RHEA-COMP:11990"/>
        <dbReference type="ChEBI" id="CHEBI:15378"/>
        <dbReference type="ChEBI" id="CHEBI:29965"/>
        <dbReference type="ChEBI" id="CHEBI:57856"/>
        <dbReference type="ChEBI" id="CHEBI:59789"/>
        <dbReference type="ChEBI" id="CHEBI:65280"/>
    </reaction>
    <physiologicalReaction direction="left-to-right" evidence="5">
        <dbReference type="Rhea" id="RHEA:48101"/>
    </physiologicalReaction>
</comment>
<dbReference type="FunFam" id="2.70.160.11:FF:000001">
    <property type="entry name" value="Blast:Protein arginine N-methyltransferase 1"/>
    <property type="match status" value="1"/>
</dbReference>
<dbReference type="CDD" id="cd02440">
    <property type="entry name" value="AdoMet_MTases"/>
    <property type="match status" value="1"/>
</dbReference>
<dbReference type="GO" id="GO:0035242">
    <property type="term" value="F:protein-arginine omega-N asymmetric methyltransferase activity"/>
    <property type="evidence" value="ECO:0007669"/>
    <property type="project" value="UniProtKB-EC"/>
</dbReference>
<gene>
    <name evidence="9" type="ORF">GAYE_SCF12G3319</name>
</gene>
<keyword evidence="3 6" id="KW-0808">Transferase</keyword>
<feature type="domain" description="Methyltransferase" evidence="7">
    <location>
        <begin position="71"/>
        <end position="168"/>
    </location>
</feature>
<dbReference type="Proteomes" id="UP001300502">
    <property type="component" value="Unassembled WGS sequence"/>
</dbReference>
<dbReference type="InterPro" id="IPR025799">
    <property type="entry name" value="Arg_MeTrfase"/>
</dbReference>
<evidence type="ECO:0000256" key="3">
    <source>
        <dbReference type="ARBA" id="ARBA00022679"/>
    </source>
</evidence>
<evidence type="ECO:0000259" key="7">
    <source>
        <dbReference type="Pfam" id="PF13649"/>
    </source>
</evidence>
<dbReference type="GO" id="GO:0042054">
    <property type="term" value="F:histone methyltransferase activity"/>
    <property type="evidence" value="ECO:0007669"/>
    <property type="project" value="TreeGrafter"/>
</dbReference>
<organism evidence="9 10">
    <name type="scientific">Galdieria yellowstonensis</name>
    <dbReference type="NCBI Taxonomy" id="3028027"/>
    <lineage>
        <taxon>Eukaryota</taxon>
        <taxon>Rhodophyta</taxon>
        <taxon>Bangiophyceae</taxon>
        <taxon>Galdieriales</taxon>
        <taxon>Galdieriaceae</taxon>
        <taxon>Galdieria</taxon>
    </lineage>
</organism>
<evidence type="ECO:0000256" key="2">
    <source>
        <dbReference type="ARBA" id="ARBA00022603"/>
    </source>
</evidence>
<dbReference type="SUPFAM" id="SSF53335">
    <property type="entry name" value="S-adenosyl-L-methionine-dependent methyltransferases"/>
    <property type="match status" value="1"/>
</dbReference>
<dbReference type="AlphaFoldDB" id="A0AAV9IE06"/>
<evidence type="ECO:0000256" key="4">
    <source>
        <dbReference type="ARBA" id="ARBA00022691"/>
    </source>
</evidence>
<evidence type="ECO:0000313" key="9">
    <source>
        <dbReference type="EMBL" id="KAK4525411.1"/>
    </source>
</evidence>
<dbReference type="PROSITE" id="PS51678">
    <property type="entry name" value="SAM_MT_PRMT"/>
    <property type="match status" value="1"/>
</dbReference>
<dbReference type="Pfam" id="PF22528">
    <property type="entry name" value="PRMT_C"/>
    <property type="match status" value="1"/>
</dbReference>
<dbReference type="Gene3D" id="3.40.50.150">
    <property type="entry name" value="Vaccinia Virus protein VP39"/>
    <property type="match status" value="1"/>
</dbReference>
<dbReference type="GO" id="GO:0005634">
    <property type="term" value="C:nucleus"/>
    <property type="evidence" value="ECO:0007669"/>
    <property type="project" value="TreeGrafter"/>
</dbReference>